<evidence type="ECO:0000256" key="2">
    <source>
        <dbReference type="ARBA" id="ARBA00022679"/>
    </source>
</evidence>
<dbReference type="PROSITE" id="PS00606">
    <property type="entry name" value="KS3_1"/>
    <property type="match status" value="1"/>
</dbReference>
<dbReference type="InterPro" id="IPR020841">
    <property type="entry name" value="PKS_Beta-ketoAc_synthase_dom"/>
</dbReference>
<dbReference type="PROSITE" id="PS52004">
    <property type="entry name" value="KS3_2"/>
    <property type="match status" value="1"/>
</dbReference>
<dbReference type="SUPFAM" id="SSF53901">
    <property type="entry name" value="Thiolase-like"/>
    <property type="match status" value="2"/>
</dbReference>
<dbReference type="FunFam" id="3.40.47.10:FF:000018">
    <property type="entry name" value="3-oxoacyl-[acyl-carrier-protein] synthase 2"/>
    <property type="match status" value="1"/>
</dbReference>
<evidence type="ECO:0000256" key="3">
    <source>
        <dbReference type="RuleBase" id="RU003694"/>
    </source>
</evidence>
<dbReference type="AlphaFoldDB" id="A0A5D4RX03"/>
<dbReference type="InterPro" id="IPR000794">
    <property type="entry name" value="Beta-ketoacyl_synthase"/>
</dbReference>
<dbReference type="InterPro" id="IPR018201">
    <property type="entry name" value="Ketoacyl_synth_AS"/>
</dbReference>
<dbReference type="Gene3D" id="3.40.47.10">
    <property type="match status" value="1"/>
</dbReference>
<dbReference type="NCBIfam" id="NF005589">
    <property type="entry name" value="PRK07314.1"/>
    <property type="match status" value="1"/>
</dbReference>
<evidence type="ECO:0000256" key="1">
    <source>
        <dbReference type="ARBA" id="ARBA00008467"/>
    </source>
</evidence>
<comment type="caution">
    <text evidence="5">The sequence shown here is derived from an EMBL/GenBank/DDBJ whole genome shotgun (WGS) entry which is preliminary data.</text>
</comment>
<dbReference type="PANTHER" id="PTHR11712">
    <property type="entry name" value="POLYKETIDE SYNTHASE-RELATED"/>
    <property type="match status" value="1"/>
</dbReference>
<dbReference type="PANTHER" id="PTHR11712:SF336">
    <property type="entry name" value="3-OXOACYL-[ACYL-CARRIER-PROTEIN] SYNTHASE, MITOCHONDRIAL"/>
    <property type="match status" value="1"/>
</dbReference>
<comment type="similarity">
    <text evidence="1 3">Belongs to the thiolase-like superfamily. Beta-ketoacyl-ACP synthases family.</text>
</comment>
<name>A0A5D4RX03_9BACI</name>
<dbReference type="GO" id="GO:0006633">
    <property type="term" value="P:fatty acid biosynthetic process"/>
    <property type="evidence" value="ECO:0007669"/>
    <property type="project" value="InterPro"/>
</dbReference>
<dbReference type="CDD" id="cd00834">
    <property type="entry name" value="KAS_I_II"/>
    <property type="match status" value="1"/>
</dbReference>
<dbReference type="InterPro" id="IPR014030">
    <property type="entry name" value="Ketoacyl_synth_N"/>
</dbReference>
<sequence>MNSKGDHYVKRRVVISGCGVVSPIGVGRENFWTSLTEGIRGGRLITGFHTDGYGTKIAAEVTDFKSHPFIEKEEWERMDTFAQYAMTAALEGWEHAGLTQLTHEPSRVGVIVGSSNGGDPFLHENHVNQLNGGEIDPHKHIGAMINNAPIQIARKIHATGPAYSMSTACASGTNAIGEAFRYIQSDYADIMIAGGTDDGIQPLNMAGLDRIHAMSRRNENPGSASRPFSEDREGFLMGAGAGMVVLEAYDHAVARGAEILAEVVGYAATTDAYHITAPHPEGLLAAEAMEKAMEEAGVSNVDYINAHGTGTKLNDEMEAKAIHLAFGPDGHRIPINAIKSMTGHMLGGSGAAEVVSTVLSIVHDLIPATVNTDPVDQKLRLNVVRGAPLHTSINVAMTNSFGFGGHNASLILQDVKGDPYT</sequence>
<dbReference type="InterPro" id="IPR016039">
    <property type="entry name" value="Thiolase-like"/>
</dbReference>
<proteinExistence type="inferred from homology"/>
<keyword evidence="2 3" id="KW-0808">Transferase</keyword>
<dbReference type="InterPro" id="IPR014031">
    <property type="entry name" value="Ketoacyl_synth_C"/>
</dbReference>
<evidence type="ECO:0000313" key="5">
    <source>
        <dbReference type="EMBL" id="TYS54901.1"/>
    </source>
</evidence>
<evidence type="ECO:0000313" key="6">
    <source>
        <dbReference type="Proteomes" id="UP000322997"/>
    </source>
</evidence>
<dbReference type="SMART" id="SM00825">
    <property type="entry name" value="PKS_KS"/>
    <property type="match status" value="1"/>
</dbReference>
<accession>A0A5D4RX03</accession>
<dbReference type="EMBL" id="VTEQ01000002">
    <property type="protein sequence ID" value="TYS54901.1"/>
    <property type="molecule type" value="Genomic_DNA"/>
</dbReference>
<evidence type="ECO:0000259" key="4">
    <source>
        <dbReference type="PROSITE" id="PS52004"/>
    </source>
</evidence>
<feature type="domain" description="Ketosynthase family 3 (KS3)" evidence="4">
    <location>
        <begin position="10"/>
        <end position="414"/>
    </location>
</feature>
<dbReference type="GO" id="GO:0004315">
    <property type="term" value="F:3-oxoacyl-[acyl-carrier-protein] synthase activity"/>
    <property type="evidence" value="ECO:0007669"/>
    <property type="project" value="InterPro"/>
</dbReference>
<gene>
    <name evidence="5" type="ORF">FZC83_08100</name>
</gene>
<reference evidence="5 6" key="1">
    <citation type="submission" date="2019-08" db="EMBL/GenBank/DDBJ databases">
        <title>Bacillus genomes from the desert of Cuatro Cienegas, Coahuila.</title>
        <authorList>
            <person name="Olmedo-Alvarez G."/>
        </authorList>
    </citation>
    <scope>NUCLEOTIDE SEQUENCE [LARGE SCALE GENOMIC DNA]</scope>
    <source>
        <strain evidence="5 6">CH108_3D</strain>
    </source>
</reference>
<dbReference type="Proteomes" id="UP000322997">
    <property type="component" value="Unassembled WGS sequence"/>
</dbReference>
<dbReference type="Pfam" id="PF00109">
    <property type="entry name" value="ketoacyl-synt"/>
    <property type="match status" value="1"/>
</dbReference>
<organism evidence="5 6">
    <name type="scientific">Rossellomorea marisflavi</name>
    <dbReference type="NCBI Taxonomy" id="189381"/>
    <lineage>
        <taxon>Bacteria</taxon>
        <taxon>Bacillati</taxon>
        <taxon>Bacillota</taxon>
        <taxon>Bacilli</taxon>
        <taxon>Bacillales</taxon>
        <taxon>Bacillaceae</taxon>
        <taxon>Rossellomorea</taxon>
    </lineage>
</organism>
<dbReference type="Pfam" id="PF02801">
    <property type="entry name" value="Ketoacyl-synt_C"/>
    <property type="match status" value="1"/>
</dbReference>
<protein>
    <submittedName>
        <fullName evidence="5">Beta-ketoacyl-[acyl-carrier-protein] synthase family protein</fullName>
    </submittedName>
</protein>